<evidence type="ECO:0000256" key="1">
    <source>
        <dbReference type="SAM" id="MobiDB-lite"/>
    </source>
</evidence>
<feature type="chain" id="PRO_5043124688" evidence="2">
    <location>
        <begin position="32"/>
        <end position="105"/>
    </location>
</feature>
<evidence type="ECO:0000313" key="5">
    <source>
        <dbReference type="WBParaSite" id="NBR_0000410501-mRNA-1"/>
    </source>
</evidence>
<feature type="region of interest" description="Disordered" evidence="1">
    <location>
        <begin position="57"/>
        <end position="105"/>
    </location>
</feature>
<feature type="signal peptide" evidence="2">
    <location>
        <begin position="1"/>
        <end position="31"/>
    </location>
</feature>
<proteinExistence type="predicted"/>
<accession>A0A0N4XNK3</accession>
<keyword evidence="4" id="KW-1185">Reference proteome</keyword>
<organism evidence="5">
    <name type="scientific">Nippostrongylus brasiliensis</name>
    <name type="common">Rat hookworm</name>
    <dbReference type="NCBI Taxonomy" id="27835"/>
    <lineage>
        <taxon>Eukaryota</taxon>
        <taxon>Metazoa</taxon>
        <taxon>Ecdysozoa</taxon>
        <taxon>Nematoda</taxon>
        <taxon>Chromadorea</taxon>
        <taxon>Rhabditida</taxon>
        <taxon>Rhabditina</taxon>
        <taxon>Rhabditomorpha</taxon>
        <taxon>Strongyloidea</taxon>
        <taxon>Heligmosomidae</taxon>
        <taxon>Nippostrongylus</taxon>
    </lineage>
</organism>
<reference evidence="5" key="1">
    <citation type="submission" date="2017-02" db="UniProtKB">
        <authorList>
            <consortium name="WormBaseParasite"/>
        </authorList>
    </citation>
    <scope>IDENTIFICATION</scope>
</reference>
<sequence length="105" mass="12185">MLLSESQRKLDRWDAVMWLLLQLLMWSTVRAEDMAFLPLNREFLDRLRNDTYYNRYATPTQYDGKSSDSSSETRGGHGGGGARTVREVTTREFRGGGERISKEYK</sequence>
<reference evidence="3 4" key="2">
    <citation type="submission" date="2018-11" db="EMBL/GenBank/DDBJ databases">
        <authorList>
            <consortium name="Pathogen Informatics"/>
        </authorList>
    </citation>
    <scope>NUCLEOTIDE SEQUENCE [LARGE SCALE GENOMIC DNA]</scope>
</reference>
<dbReference type="AlphaFoldDB" id="A0A0N4XNK3"/>
<feature type="compositionally biased region" description="Polar residues" evidence="1">
    <location>
        <begin position="57"/>
        <end position="73"/>
    </location>
</feature>
<keyword evidence="2" id="KW-0732">Signal</keyword>
<dbReference type="WBParaSite" id="NBR_0000410501-mRNA-1">
    <property type="protein sequence ID" value="NBR_0000410501-mRNA-1"/>
    <property type="gene ID" value="NBR_0000410501"/>
</dbReference>
<gene>
    <name evidence="3" type="ORF">NBR_LOCUS4106</name>
</gene>
<dbReference type="Proteomes" id="UP000271162">
    <property type="component" value="Unassembled WGS sequence"/>
</dbReference>
<name>A0A0N4XNK3_NIPBR</name>
<evidence type="ECO:0000256" key="2">
    <source>
        <dbReference type="SAM" id="SignalP"/>
    </source>
</evidence>
<feature type="compositionally biased region" description="Basic and acidic residues" evidence="1">
    <location>
        <begin position="84"/>
        <end position="105"/>
    </location>
</feature>
<evidence type="ECO:0000313" key="4">
    <source>
        <dbReference type="Proteomes" id="UP000271162"/>
    </source>
</evidence>
<dbReference type="EMBL" id="UYSL01007081">
    <property type="protein sequence ID" value="VDL67695.1"/>
    <property type="molecule type" value="Genomic_DNA"/>
</dbReference>
<evidence type="ECO:0000313" key="3">
    <source>
        <dbReference type="EMBL" id="VDL67695.1"/>
    </source>
</evidence>
<protein>
    <submittedName>
        <fullName evidence="3 5">Uncharacterized protein</fullName>
    </submittedName>
</protein>